<keyword evidence="3" id="KW-0560">Oxidoreductase</keyword>
<dbReference type="PANTHER" id="PTHR43963:SF6">
    <property type="entry name" value="CHAIN DEHYDROGENASE FAMILY PROTEIN, PUTATIVE (AFU_ORTHOLOGUE AFUA_3G15350)-RELATED"/>
    <property type="match status" value="1"/>
</dbReference>
<keyword evidence="6" id="KW-1185">Reference proteome</keyword>
<dbReference type="Pfam" id="PF00106">
    <property type="entry name" value="adh_short"/>
    <property type="match status" value="2"/>
</dbReference>
<proteinExistence type="inferred from homology"/>
<dbReference type="InterPro" id="IPR002347">
    <property type="entry name" value="SDR_fam"/>
</dbReference>
<evidence type="ECO:0000313" key="6">
    <source>
        <dbReference type="Proteomes" id="UP001438707"/>
    </source>
</evidence>
<dbReference type="AlphaFoldDB" id="A0AAW1RV96"/>
<gene>
    <name evidence="5" type="ORF">WJX74_003861</name>
</gene>
<dbReference type="Gene3D" id="3.40.50.720">
    <property type="entry name" value="NAD(P)-binding Rossmann-like Domain"/>
    <property type="match status" value="1"/>
</dbReference>
<evidence type="ECO:0000256" key="4">
    <source>
        <dbReference type="RuleBase" id="RU000363"/>
    </source>
</evidence>
<accession>A0AAW1RV96</accession>
<evidence type="ECO:0000313" key="5">
    <source>
        <dbReference type="EMBL" id="KAK9837728.1"/>
    </source>
</evidence>
<comment type="similarity">
    <text evidence="1 4">Belongs to the short-chain dehydrogenases/reductases (SDR) family.</text>
</comment>
<dbReference type="Proteomes" id="UP001438707">
    <property type="component" value="Unassembled WGS sequence"/>
</dbReference>
<dbReference type="PRINTS" id="PR00080">
    <property type="entry name" value="SDRFAMILY"/>
</dbReference>
<evidence type="ECO:0000256" key="1">
    <source>
        <dbReference type="ARBA" id="ARBA00006484"/>
    </source>
</evidence>
<dbReference type="EMBL" id="JALJOS010000006">
    <property type="protein sequence ID" value="KAK9837728.1"/>
    <property type="molecule type" value="Genomic_DNA"/>
</dbReference>
<dbReference type="GO" id="GO:0016491">
    <property type="term" value="F:oxidoreductase activity"/>
    <property type="evidence" value="ECO:0007669"/>
    <property type="project" value="UniProtKB-KW"/>
</dbReference>
<dbReference type="SUPFAM" id="SSF51735">
    <property type="entry name" value="NAD(P)-binding Rossmann-fold domains"/>
    <property type="match status" value="1"/>
</dbReference>
<name>A0AAW1RV96_9CHLO</name>
<dbReference type="PANTHER" id="PTHR43963">
    <property type="entry name" value="CARBONYL REDUCTASE 1-RELATED"/>
    <property type="match status" value="1"/>
</dbReference>
<protein>
    <submittedName>
        <fullName evidence="5">Uncharacterized protein</fullName>
    </submittedName>
</protein>
<evidence type="ECO:0000256" key="2">
    <source>
        <dbReference type="ARBA" id="ARBA00022857"/>
    </source>
</evidence>
<reference evidence="5 6" key="1">
    <citation type="journal article" date="2024" name="Nat. Commun.">
        <title>Phylogenomics reveals the evolutionary origins of lichenization in chlorophyte algae.</title>
        <authorList>
            <person name="Puginier C."/>
            <person name="Libourel C."/>
            <person name="Otte J."/>
            <person name="Skaloud P."/>
            <person name="Haon M."/>
            <person name="Grisel S."/>
            <person name="Petersen M."/>
            <person name="Berrin J.G."/>
            <person name="Delaux P.M."/>
            <person name="Dal Grande F."/>
            <person name="Keller J."/>
        </authorList>
    </citation>
    <scope>NUCLEOTIDE SEQUENCE [LARGE SCALE GENOMIC DNA]</scope>
    <source>
        <strain evidence="5 6">SAG 2145</strain>
    </source>
</reference>
<evidence type="ECO:0000256" key="3">
    <source>
        <dbReference type="ARBA" id="ARBA00023002"/>
    </source>
</evidence>
<organism evidence="5 6">
    <name type="scientific">Apatococcus lobatus</name>
    <dbReference type="NCBI Taxonomy" id="904363"/>
    <lineage>
        <taxon>Eukaryota</taxon>
        <taxon>Viridiplantae</taxon>
        <taxon>Chlorophyta</taxon>
        <taxon>core chlorophytes</taxon>
        <taxon>Trebouxiophyceae</taxon>
        <taxon>Chlorellales</taxon>
        <taxon>Chlorellaceae</taxon>
        <taxon>Apatococcus</taxon>
    </lineage>
</organism>
<sequence>MMMHALSTRIPPSIYTPSQGFHKCSFACRVLRQSPLAVPARAEGIESHRRSQVLRTTALGTLLSAFHMGSSKAETFGFDIPAGSEKWWTPETTAVVTGANKGIGWAIAANMAAQGIRTVVAARDEGRGKAAVARIQQETGSKDVLLAQLDISDGNSVSAFANWSQQHLPKGIDILVNNAGVAYKGNAFGPDEAQFTLSTNFWGTKALCEALNSQIKDGGRVVNVCSVAGKLRIIKDQALQQRFETASSPGDVETLAKKFVDDVRAGRHSQEGWPNSMYGVSKLCESTYTRILAKQLQPRRVTVSACCPGYVSTDMSSHRGVKTTAEGADTPTFLALVLPAEQTGQWWTDRQSQGF</sequence>
<dbReference type="InterPro" id="IPR036291">
    <property type="entry name" value="NAD(P)-bd_dom_sf"/>
</dbReference>
<dbReference type="PRINTS" id="PR00081">
    <property type="entry name" value="GDHRDH"/>
</dbReference>
<comment type="caution">
    <text evidence="5">The sequence shown here is derived from an EMBL/GenBank/DDBJ whole genome shotgun (WGS) entry which is preliminary data.</text>
</comment>
<keyword evidence="2" id="KW-0521">NADP</keyword>